<evidence type="ECO:0000256" key="3">
    <source>
        <dbReference type="PROSITE-ProRule" id="PRU00284"/>
    </source>
</evidence>
<sequence length="692" mass="72794">MIKTKSLVAKQVIVIVTVTIFSLAVGIAALTTKSGSDIETLAFQSGEQLGHRYGEMVHARLGNAMEAGRFIATSLVGLKAAGRTDREQLSIWLKSIAEANPDFLGVWVGMEPNALDGRDAEFANKPGSDASGRFLPYWNRGSGTVALESLVGYDDPGSDGAYYQIPKRTGHAMVVEPYSYTVAGRKVLMVSMSVPIVENGRVIGVAGIDLSTDGIWSMLKTVKPFDSGSIHLISNDGVWAGHPDTERMGQPIGKSDPTLDAAKLAIRAGRSFEQMSVADGQPVKQLFLPVTVAGTETPWSLLVNLPLDKINAPVRELRNATIIGGLVLLAALVAALLFASRSIVGLPLRRTIATLDAVVAGERGVVITDTGRTDEIGAINKALKLFQDNATRMAELEEERHREEQRAAERRKRDLADVASRFEASVGGVVRNVSEQAGEMRSTAQSLSAIAAQTDRQAAAVSTAAEEASQNVQTVAAATEELSCSIREINERIGRSSQMATEAVAEVERTNSTLEGLATAAQKIGDVVNLIQGIAGQTNLLALNATIEAARAGEAGKGFAVVASEVKNLANQTAKATEDISRQIAEMQTVSGTVVGVIGTVGRSIIAINETITAIAAAAEQQGAATQEISRNVQQASMGTAAVSVNIGGVTQAAGSTGSMADQALNAAGDLSREADQLRQEVERFVAMIRAA</sequence>
<dbReference type="Proteomes" id="UP000027186">
    <property type="component" value="Plasmid AbAZ39_p1"/>
</dbReference>
<dbReference type="InterPro" id="IPR003660">
    <property type="entry name" value="HAMP_dom"/>
</dbReference>
<geneLocation type="plasmid" evidence="8 9">
    <name>AbAZ39_p1</name>
</geneLocation>
<keyword evidence="5" id="KW-1133">Transmembrane helix</keyword>
<organism evidence="8 9">
    <name type="scientific">Azospirillum argentinense</name>
    <dbReference type="NCBI Taxonomy" id="2970906"/>
    <lineage>
        <taxon>Bacteria</taxon>
        <taxon>Pseudomonadati</taxon>
        <taxon>Pseudomonadota</taxon>
        <taxon>Alphaproteobacteria</taxon>
        <taxon>Rhodospirillales</taxon>
        <taxon>Azospirillaceae</taxon>
        <taxon>Azospirillum</taxon>
    </lineage>
</organism>
<keyword evidence="8" id="KW-0614">Plasmid</keyword>
<dbReference type="PANTHER" id="PTHR32089:SF112">
    <property type="entry name" value="LYSOZYME-LIKE PROTEIN-RELATED"/>
    <property type="match status" value="1"/>
</dbReference>
<dbReference type="GO" id="GO:0016020">
    <property type="term" value="C:membrane"/>
    <property type="evidence" value="ECO:0007669"/>
    <property type="project" value="InterPro"/>
</dbReference>
<evidence type="ECO:0000259" key="6">
    <source>
        <dbReference type="PROSITE" id="PS50111"/>
    </source>
</evidence>
<dbReference type="AlphaFoldDB" id="A0A060DKY7"/>
<dbReference type="PROSITE" id="PS50111">
    <property type="entry name" value="CHEMOTAXIS_TRANSDUC_2"/>
    <property type="match status" value="1"/>
</dbReference>
<keyword evidence="1 3" id="KW-0807">Transducer</keyword>
<feature type="domain" description="HAMP" evidence="7">
    <location>
        <begin position="347"/>
        <end position="395"/>
    </location>
</feature>
<evidence type="ECO:0000256" key="1">
    <source>
        <dbReference type="ARBA" id="ARBA00023224"/>
    </source>
</evidence>
<dbReference type="Pfam" id="PF00015">
    <property type="entry name" value="MCPsignal"/>
    <property type="match status" value="1"/>
</dbReference>
<evidence type="ECO:0000256" key="4">
    <source>
        <dbReference type="SAM" id="Coils"/>
    </source>
</evidence>
<comment type="similarity">
    <text evidence="2">Belongs to the methyl-accepting chemotaxis (MCP) protein family.</text>
</comment>
<dbReference type="InterPro" id="IPR004089">
    <property type="entry name" value="MCPsignal_dom"/>
</dbReference>
<keyword evidence="5" id="KW-0812">Transmembrane</keyword>
<dbReference type="Gene3D" id="6.10.340.10">
    <property type="match status" value="1"/>
</dbReference>
<dbReference type="Pfam" id="PF22673">
    <property type="entry name" value="MCP-like_PDC_1"/>
    <property type="match status" value="1"/>
</dbReference>
<feature type="domain" description="Methyl-accepting transducer" evidence="6">
    <location>
        <begin position="411"/>
        <end position="672"/>
    </location>
</feature>
<keyword evidence="4" id="KW-0175">Coiled coil</keyword>
<dbReference type="Gene3D" id="1.10.287.950">
    <property type="entry name" value="Methyl-accepting chemotaxis protein"/>
    <property type="match status" value="1"/>
</dbReference>
<dbReference type="SMART" id="SM00283">
    <property type="entry name" value="MA"/>
    <property type="match status" value="1"/>
</dbReference>
<feature type="coiled-coil region" evidence="4">
    <location>
        <begin position="379"/>
        <end position="413"/>
    </location>
</feature>
<dbReference type="PANTHER" id="PTHR32089">
    <property type="entry name" value="METHYL-ACCEPTING CHEMOTAXIS PROTEIN MCPB"/>
    <property type="match status" value="1"/>
</dbReference>
<evidence type="ECO:0000256" key="2">
    <source>
        <dbReference type="ARBA" id="ARBA00029447"/>
    </source>
</evidence>
<keyword evidence="5" id="KW-0472">Membrane</keyword>
<evidence type="ECO:0000313" key="8">
    <source>
        <dbReference type="EMBL" id="AIB13597.1"/>
    </source>
</evidence>
<dbReference type="PROSITE" id="PS50885">
    <property type="entry name" value="HAMP"/>
    <property type="match status" value="1"/>
</dbReference>
<dbReference type="EMBL" id="CP007794">
    <property type="protein sequence ID" value="AIB13597.1"/>
    <property type="molecule type" value="Genomic_DNA"/>
</dbReference>
<evidence type="ECO:0000256" key="5">
    <source>
        <dbReference type="SAM" id="Phobius"/>
    </source>
</evidence>
<reference evidence="8 9" key="1">
    <citation type="journal article" date="2014" name="Genome Announc.">
        <title>Complete Genome Sequence of the Model Rhizosphere Strain Azospirillum brasilense Az39, Successfully Applied in Agriculture.</title>
        <authorList>
            <person name="Rivera D."/>
            <person name="Revale S."/>
            <person name="Molina R."/>
            <person name="Gualpa J."/>
            <person name="Puente M."/>
            <person name="Maroniche G."/>
            <person name="Paris G."/>
            <person name="Baker D."/>
            <person name="Clavijo B."/>
            <person name="McLay K."/>
            <person name="Spaepen S."/>
            <person name="Perticari A."/>
            <person name="Vazquez M."/>
            <person name="Wisniewski-Dye F."/>
            <person name="Watkins C."/>
            <person name="Martinez-Abarca F."/>
            <person name="Vanderleyden J."/>
            <person name="Cassan F."/>
        </authorList>
    </citation>
    <scope>NUCLEOTIDE SEQUENCE [LARGE SCALE GENOMIC DNA]</scope>
    <source>
        <strain evidence="8 9">Az39</strain>
        <plasmid evidence="8">AbAZ39_p1</plasmid>
    </source>
</reference>
<feature type="coiled-coil region" evidence="4">
    <location>
        <begin position="661"/>
        <end position="688"/>
    </location>
</feature>
<dbReference type="KEGG" id="abq:ABAZ39_16805"/>
<dbReference type="GO" id="GO:0007165">
    <property type="term" value="P:signal transduction"/>
    <property type="evidence" value="ECO:0007669"/>
    <property type="project" value="UniProtKB-KW"/>
</dbReference>
<dbReference type="Gene3D" id="3.30.450.20">
    <property type="entry name" value="PAS domain"/>
    <property type="match status" value="2"/>
</dbReference>
<feature type="transmembrane region" description="Helical" evidence="5">
    <location>
        <begin position="12"/>
        <end position="30"/>
    </location>
</feature>
<dbReference type="SUPFAM" id="SSF58104">
    <property type="entry name" value="Methyl-accepting chemotaxis protein (MCP) signaling domain"/>
    <property type="match status" value="1"/>
</dbReference>
<gene>
    <name evidence="8" type="ORF">ABAZ39_16805</name>
</gene>
<name>A0A060DKY7_9PROT</name>
<evidence type="ECO:0000313" key="9">
    <source>
        <dbReference type="Proteomes" id="UP000027186"/>
    </source>
</evidence>
<dbReference type="CDD" id="cd12913">
    <property type="entry name" value="PDC1_MCP_like"/>
    <property type="match status" value="1"/>
</dbReference>
<proteinExistence type="inferred from homology"/>
<protein>
    <submittedName>
        <fullName evidence="8">Chemotaxis protein</fullName>
    </submittedName>
</protein>
<evidence type="ECO:0000259" key="7">
    <source>
        <dbReference type="PROSITE" id="PS50885"/>
    </source>
</evidence>
<accession>A0A060DKY7</accession>